<proteinExistence type="predicted"/>
<dbReference type="RefSeq" id="WP_189629608.1">
    <property type="nucleotide sequence ID" value="NZ_BNAG01000002.1"/>
</dbReference>
<evidence type="ECO:0000256" key="2">
    <source>
        <dbReference type="SAM" id="Phobius"/>
    </source>
</evidence>
<name>A0ABQ3I656_9BACT</name>
<comment type="caution">
    <text evidence="3">The sequence shown here is derived from an EMBL/GenBank/DDBJ whole genome shotgun (WGS) entry which is preliminary data.</text>
</comment>
<keyword evidence="1" id="KW-0175">Coiled coil</keyword>
<keyword evidence="2" id="KW-1133">Transmembrane helix</keyword>
<dbReference type="PRINTS" id="PR01490">
    <property type="entry name" value="RTXTOXIND"/>
</dbReference>
<sequence length="451" mass="51351">MLNISEQTDNRSVEQKSILFKTLKTPNAGKLLAKVLVSISLVFFVLLFFPWQQNIRGKGKVTAFSPGQRPQSVESAIAGRIEAWHVIEGQFVEKGDTILTLSEVKDDYFDPQLLQRTQEQIEAKRQSIDSKKEKITQLENQIEALQNLMKVKLEQAQNKLRQSRFKLTSDSVDYEAEKVRYANQENIFYRNKQRYEAGNIALTKFQELESKYQEAKMKLISAENKFLESKTEVINARVNITGVEAEYQDKISKARSDLNNTAAEVFEAEAGLAKLENQFSNYQIRTQNYQLVAPQSGYVVKALKAGVGETIKEGESIVQIISENPRLAVEMYVKAMDVPLIQKGRKVRIEFDGWPALQFSGWPSVSVGTFGGVVQVIDRVESRPGEFRILVTPDPAEEEWPQQLRMGSGTKGWVMLDNVPVWYEIWRQLNGFPPSLYEAPEDAVLVKEEKK</sequence>
<dbReference type="PANTHER" id="PTHR30386">
    <property type="entry name" value="MEMBRANE FUSION SUBUNIT OF EMRAB-TOLC MULTIDRUG EFFLUX PUMP"/>
    <property type="match status" value="1"/>
</dbReference>
<feature type="coiled-coil region" evidence="1">
    <location>
        <begin position="114"/>
        <end position="162"/>
    </location>
</feature>
<protein>
    <submittedName>
        <fullName evidence="3">Biotin attachment protein</fullName>
    </submittedName>
</protein>
<dbReference type="PANTHER" id="PTHR30386:SF18">
    <property type="entry name" value="INNER MEMBRANE PROTEIN YIAV-RELATED"/>
    <property type="match status" value="1"/>
</dbReference>
<organism evidence="3 4">
    <name type="scientific">Roseivirga thermotolerans</name>
    <dbReference type="NCBI Taxonomy" id="1758176"/>
    <lineage>
        <taxon>Bacteria</taxon>
        <taxon>Pseudomonadati</taxon>
        <taxon>Bacteroidota</taxon>
        <taxon>Cytophagia</taxon>
        <taxon>Cytophagales</taxon>
        <taxon>Roseivirgaceae</taxon>
        <taxon>Roseivirga</taxon>
    </lineage>
</organism>
<keyword evidence="4" id="KW-1185">Reference proteome</keyword>
<dbReference type="Proteomes" id="UP000658258">
    <property type="component" value="Unassembled WGS sequence"/>
</dbReference>
<keyword evidence="2" id="KW-0472">Membrane</keyword>
<dbReference type="InterPro" id="IPR050739">
    <property type="entry name" value="MFP"/>
</dbReference>
<feature type="coiled-coil region" evidence="1">
    <location>
        <begin position="205"/>
        <end position="278"/>
    </location>
</feature>
<dbReference type="EMBL" id="BNAG01000002">
    <property type="protein sequence ID" value="GHE61036.1"/>
    <property type="molecule type" value="Genomic_DNA"/>
</dbReference>
<evidence type="ECO:0000256" key="1">
    <source>
        <dbReference type="SAM" id="Coils"/>
    </source>
</evidence>
<dbReference type="Gene3D" id="2.40.50.100">
    <property type="match status" value="1"/>
</dbReference>
<gene>
    <name evidence="3" type="ORF">GCM10011340_14930</name>
</gene>
<reference evidence="4" key="1">
    <citation type="journal article" date="2019" name="Int. J. Syst. Evol. Microbiol.">
        <title>The Global Catalogue of Microorganisms (GCM) 10K type strain sequencing project: providing services to taxonomists for standard genome sequencing and annotation.</title>
        <authorList>
            <consortium name="The Broad Institute Genomics Platform"/>
            <consortium name="The Broad Institute Genome Sequencing Center for Infectious Disease"/>
            <person name="Wu L."/>
            <person name="Ma J."/>
        </authorList>
    </citation>
    <scope>NUCLEOTIDE SEQUENCE [LARGE SCALE GENOMIC DNA]</scope>
    <source>
        <strain evidence="4">CGMCC 1.15111</strain>
    </source>
</reference>
<keyword evidence="2" id="KW-0812">Transmembrane</keyword>
<accession>A0ABQ3I656</accession>
<feature type="transmembrane region" description="Helical" evidence="2">
    <location>
        <begin position="31"/>
        <end position="51"/>
    </location>
</feature>
<evidence type="ECO:0000313" key="4">
    <source>
        <dbReference type="Proteomes" id="UP000658258"/>
    </source>
</evidence>
<evidence type="ECO:0000313" key="3">
    <source>
        <dbReference type="EMBL" id="GHE61036.1"/>
    </source>
</evidence>